<feature type="compositionally biased region" description="Basic residues" evidence="11">
    <location>
        <begin position="671"/>
        <end position="683"/>
    </location>
</feature>
<keyword evidence="4" id="KW-1052">Target cell membrane</keyword>
<dbReference type="InterPro" id="IPR056237">
    <property type="entry name" value="ANKLE2_3rd"/>
</dbReference>
<feature type="domain" description="ANKLE2 third alpha/beta" evidence="12">
    <location>
        <begin position="342"/>
        <end position="409"/>
    </location>
</feature>
<evidence type="ECO:0000256" key="5">
    <source>
        <dbReference type="ARBA" id="ARBA00022618"/>
    </source>
</evidence>
<dbReference type="KEGG" id="goe:108864527"/>
<dbReference type="PROSITE" id="PS50297">
    <property type="entry name" value="ANK_REP_REGION"/>
    <property type="match status" value="1"/>
</dbReference>
<gene>
    <name evidence="14" type="primary">LOC108864527</name>
</gene>
<keyword evidence="6" id="KW-0638">Presynaptic neurotoxin</keyword>
<keyword evidence="6" id="KW-0528">Neurotoxin</keyword>
<keyword evidence="8" id="KW-0472">Membrane</keyword>
<keyword evidence="6" id="KW-0800">Toxin</keyword>
<dbReference type="GO" id="GO:0051301">
    <property type="term" value="P:cell division"/>
    <property type="evidence" value="ECO:0007669"/>
    <property type="project" value="UniProtKB-KW"/>
</dbReference>
<organism evidence="13 14">
    <name type="scientific">Galendromus occidentalis</name>
    <name type="common">western predatory mite</name>
    <dbReference type="NCBI Taxonomy" id="34638"/>
    <lineage>
        <taxon>Eukaryota</taxon>
        <taxon>Metazoa</taxon>
        <taxon>Ecdysozoa</taxon>
        <taxon>Arthropoda</taxon>
        <taxon>Chelicerata</taxon>
        <taxon>Arachnida</taxon>
        <taxon>Acari</taxon>
        <taxon>Parasitiformes</taxon>
        <taxon>Mesostigmata</taxon>
        <taxon>Gamasina</taxon>
        <taxon>Phytoseioidea</taxon>
        <taxon>Phytoseiidae</taxon>
        <taxon>Typhlodrominae</taxon>
        <taxon>Galendromus</taxon>
    </lineage>
</organism>
<sequence length="695" mass="78869">MTSPRRSRIGGSLTDVFQTPPKVTDIKVSGESRDFYAVVLPASVTLSEQDKPPFIFPDLASTIQFCKRFKEAARWKKFPSRQAALQFCEDSNVLTPCSNAIVSAKDERKASGERSPFRSPRSQDYVRFRKCIMDNDKTLLLEMVWSNPRYLIGGGDNPTILHEGCRYNAFHVAARSNKPVILQLLIDLLRNTSLFRMLYPDDDEDTINQRIKYVINMYLNIPDKTKRGDRPLHFASAMGSLQCVEILLNQEECVRDAPNGEGFTAVELAGTRMTEASSLDVEKAIIDLFNGKFENFDEDHQVILPIVRDEMCSEPPAFAATMNLITRDFDFRNPPLPTAQAKTWNAGEKSQFRIVAVVGPVTRERAARIVNDVHSKRATFADVRRRDAEKGFESVVRKIAKDQDLRWNEFWPFLNSWGDLTTRNGLLDFEAYFIESLQDSQPDLGAENENANNKRITKDHATSDCIKALKDLVDGVGDDNTGCQALEKNVADADHCEVARSVASYVLDFMSEHEKKFVKAELTSLEEYPLNSMKSCVIQKILNLLEREDSHECRCFVQTGAQNGNNREKTSHRRRSKVSSVDILKICFIHGPLPSRTDYQVWIAMESVVETIEQSEYPCVYRWINNMAEFPTDQMAHWGTPKKTQPILGNRSSPISSLPSSEPQSSTPLRNSKKNGRSSVRKPRRAEIIFPVDEW</sequence>
<name>A0AAJ7WI42_9ACAR</name>
<comment type="subcellular location">
    <subcellularLocation>
        <location evidence="1">Target cell membrane</location>
    </subcellularLocation>
</comment>
<reference evidence="14" key="1">
    <citation type="submission" date="2025-08" db="UniProtKB">
        <authorList>
            <consortium name="RefSeq"/>
        </authorList>
    </citation>
    <scope>IDENTIFICATION</scope>
</reference>
<dbReference type="InterPro" id="IPR036770">
    <property type="entry name" value="Ankyrin_rpt-contain_sf"/>
</dbReference>
<dbReference type="CTD" id="23141"/>
<evidence type="ECO:0000256" key="7">
    <source>
        <dbReference type="ARBA" id="ARBA00023043"/>
    </source>
</evidence>
<dbReference type="PANTHER" id="PTHR12349:SF4">
    <property type="entry name" value="ANKYRIN REPEAT AND LEM DOMAIN-CONTAINING PROTEIN 2"/>
    <property type="match status" value="1"/>
</dbReference>
<evidence type="ECO:0000259" key="12">
    <source>
        <dbReference type="Pfam" id="PF24567"/>
    </source>
</evidence>
<dbReference type="GeneID" id="108864527"/>
<evidence type="ECO:0000256" key="11">
    <source>
        <dbReference type="SAM" id="MobiDB-lite"/>
    </source>
</evidence>
<dbReference type="GO" id="GO:0044218">
    <property type="term" value="C:other organism cell membrane"/>
    <property type="evidence" value="ECO:0007669"/>
    <property type="project" value="UniProtKB-KW"/>
</dbReference>
<evidence type="ECO:0000256" key="10">
    <source>
        <dbReference type="PROSITE-ProRule" id="PRU00023"/>
    </source>
</evidence>
<evidence type="ECO:0000256" key="1">
    <source>
        <dbReference type="ARBA" id="ARBA00004175"/>
    </source>
</evidence>
<dbReference type="SUPFAM" id="SSF48403">
    <property type="entry name" value="Ankyrin repeat"/>
    <property type="match status" value="1"/>
</dbReference>
<keyword evidence="5" id="KW-0132">Cell division</keyword>
<accession>A0AAJ7WI42</accession>
<evidence type="ECO:0000313" key="14">
    <source>
        <dbReference type="RefSeq" id="XP_028967921.1"/>
    </source>
</evidence>
<feature type="repeat" description="ANK" evidence="10">
    <location>
        <begin position="227"/>
        <end position="249"/>
    </location>
</feature>
<evidence type="ECO:0000313" key="13">
    <source>
        <dbReference type="Proteomes" id="UP000694867"/>
    </source>
</evidence>
<dbReference type="RefSeq" id="XP_028967921.1">
    <property type="nucleotide sequence ID" value="XM_029112088.1"/>
</dbReference>
<dbReference type="GO" id="GO:0044231">
    <property type="term" value="C:host cell presynaptic membrane"/>
    <property type="evidence" value="ECO:0007669"/>
    <property type="project" value="UniProtKB-KW"/>
</dbReference>
<evidence type="ECO:0000256" key="4">
    <source>
        <dbReference type="ARBA" id="ARBA00022537"/>
    </source>
</evidence>
<keyword evidence="13" id="KW-1185">Reference proteome</keyword>
<evidence type="ECO:0000256" key="8">
    <source>
        <dbReference type="ARBA" id="ARBA00023298"/>
    </source>
</evidence>
<evidence type="ECO:0000256" key="3">
    <source>
        <dbReference type="ARBA" id="ARBA00022483"/>
    </source>
</evidence>
<dbReference type="Proteomes" id="UP000694867">
    <property type="component" value="Unplaced"/>
</dbReference>
<evidence type="ECO:0000256" key="9">
    <source>
        <dbReference type="ARBA" id="ARBA00023306"/>
    </source>
</evidence>
<evidence type="ECO:0000256" key="6">
    <source>
        <dbReference type="ARBA" id="ARBA00023028"/>
    </source>
</evidence>
<keyword evidence="3" id="KW-0268">Exocytosis</keyword>
<proteinExistence type="inferred from homology"/>
<comment type="similarity">
    <text evidence="2">Belongs to the ANKLE2 family.</text>
</comment>
<keyword evidence="9" id="KW-0131">Cell cycle</keyword>
<dbReference type="Pfam" id="PF00023">
    <property type="entry name" value="Ank"/>
    <property type="match status" value="1"/>
</dbReference>
<evidence type="ECO:0000256" key="2">
    <source>
        <dbReference type="ARBA" id="ARBA00007597"/>
    </source>
</evidence>
<dbReference type="GO" id="GO:0006887">
    <property type="term" value="P:exocytosis"/>
    <property type="evidence" value="ECO:0007669"/>
    <property type="project" value="UniProtKB-KW"/>
</dbReference>
<dbReference type="AlphaFoldDB" id="A0AAJ7WI42"/>
<dbReference type="SMART" id="SM00248">
    <property type="entry name" value="ANK"/>
    <property type="match status" value="2"/>
</dbReference>
<dbReference type="InterPro" id="IPR002110">
    <property type="entry name" value="Ankyrin_rpt"/>
</dbReference>
<protein>
    <submittedName>
        <fullName evidence="14">Ankyrin repeat and LEM domain-containing protein 2-like</fullName>
    </submittedName>
</protein>
<dbReference type="Gene3D" id="1.25.40.20">
    <property type="entry name" value="Ankyrin repeat-containing domain"/>
    <property type="match status" value="1"/>
</dbReference>
<feature type="compositionally biased region" description="Low complexity" evidence="11">
    <location>
        <begin position="652"/>
        <end position="668"/>
    </location>
</feature>
<keyword evidence="8" id="KW-1053">Target membrane</keyword>
<dbReference type="PANTHER" id="PTHR12349">
    <property type="entry name" value="ANKYRIN REPEAT AND LEM DOMAIN-CONTAINING PROTEIN 2"/>
    <property type="match status" value="1"/>
</dbReference>
<feature type="region of interest" description="Disordered" evidence="11">
    <location>
        <begin position="636"/>
        <end position="683"/>
    </location>
</feature>
<dbReference type="Pfam" id="PF24567">
    <property type="entry name" value="ANKLE2_3rd"/>
    <property type="match status" value="1"/>
</dbReference>
<keyword evidence="7 10" id="KW-0040">ANK repeat</keyword>
<dbReference type="PROSITE" id="PS50088">
    <property type="entry name" value="ANK_REPEAT"/>
    <property type="match status" value="1"/>
</dbReference>